<sequence length="270" mass="28361">MESGASHKHHLITIILSKVTMKSLFLTLGLLSLSALALADKCGDANYDPKSYICHNGNFLCPVVNGEGLSYCNGACYSKFMYQCNSGVLSQLPFLEQGSKFTLTAWNPALPQVHGKSIANSGRHWWVGGETVSYCPDVVKDQGGCPPGNVTSMVYSGGMNTVVPGGQGYYLNANWNVEITQAHSAYIPLGSTLGGLVAYKDGGFINTNGQPTGWVACPGTASGGGGSDGRWNLVARNASSADALSGCTGINLQVNYLGDSSTPASVWQYI</sequence>
<keyword evidence="1" id="KW-0732">Signal</keyword>
<protein>
    <recommendedName>
        <fullName evidence="2">Endo-1,3(4)-beta-glucanase 1 carbohydrate binding domain-containing protein</fullName>
    </recommendedName>
</protein>
<organism evidence="3 4">
    <name type="scientific">Pyricularia grisea</name>
    <name type="common">Crabgrass-specific blast fungus</name>
    <name type="synonym">Magnaporthe grisea</name>
    <dbReference type="NCBI Taxonomy" id="148305"/>
    <lineage>
        <taxon>Eukaryota</taxon>
        <taxon>Fungi</taxon>
        <taxon>Dikarya</taxon>
        <taxon>Ascomycota</taxon>
        <taxon>Pezizomycotina</taxon>
        <taxon>Sordariomycetes</taxon>
        <taxon>Sordariomycetidae</taxon>
        <taxon>Magnaporthales</taxon>
        <taxon>Pyriculariaceae</taxon>
        <taxon>Pyricularia</taxon>
    </lineage>
</organism>
<reference evidence="4" key="3">
    <citation type="submission" date="2025-08" db="UniProtKB">
        <authorList>
            <consortium name="RefSeq"/>
        </authorList>
    </citation>
    <scope>IDENTIFICATION</scope>
    <source>
        <strain evidence="4">NI907</strain>
    </source>
</reference>
<dbReference type="Proteomes" id="UP000515153">
    <property type="component" value="Unplaced"/>
</dbReference>
<evidence type="ECO:0000259" key="2">
    <source>
        <dbReference type="Pfam" id="PF10645"/>
    </source>
</evidence>
<name>A0A6P8ASC3_PYRGI</name>
<feature type="domain" description="Endo-1,3(4)-beta-glucanase 1 carbohydrate binding" evidence="2">
    <location>
        <begin position="41"/>
        <end position="89"/>
    </location>
</feature>
<feature type="chain" id="PRO_5028324661" description="Endo-1,3(4)-beta-glucanase 1 carbohydrate binding domain-containing protein" evidence="1">
    <location>
        <begin position="40"/>
        <end position="270"/>
    </location>
</feature>
<keyword evidence="3" id="KW-1185">Reference proteome</keyword>
<dbReference type="RefSeq" id="XP_030977779.1">
    <property type="nucleotide sequence ID" value="XM_031129495.1"/>
</dbReference>
<dbReference type="GO" id="GO:0030246">
    <property type="term" value="F:carbohydrate binding"/>
    <property type="evidence" value="ECO:0007669"/>
    <property type="project" value="InterPro"/>
</dbReference>
<dbReference type="AlphaFoldDB" id="A0A6P8ASC3"/>
<evidence type="ECO:0000313" key="3">
    <source>
        <dbReference type="Proteomes" id="UP000515153"/>
    </source>
</evidence>
<dbReference type="InterPro" id="IPR052820">
    <property type="entry name" value="PhiA_domain"/>
</dbReference>
<reference evidence="4" key="2">
    <citation type="submission" date="2019-10" db="EMBL/GenBank/DDBJ databases">
        <authorList>
            <consortium name="NCBI Genome Project"/>
        </authorList>
    </citation>
    <scope>NUCLEOTIDE SEQUENCE</scope>
    <source>
        <strain evidence="4">NI907</strain>
    </source>
</reference>
<dbReference type="PANTHER" id="PTHR42047:SF1">
    <property type="entry name" value="PROTEIN, PUTATIVE (AFU_ORTHOLOGUE AFUA_6G03560)-RELATED"/>
    <property type="match status" value="1"/>
</dbReference>
<gene>
    <name evidence="4" type="ORF">PgNI_09513</name>
</gene>
<accession>A0A6P8ASC3</accession>
<dbReference type="InterPro" id="IPR018909">
    <property type="entry name" value="Eng1_septum"/>
</dbReference>
<reference evidence="4" key="1">
    <citation type="journal article" date="2019" name="Mol. Biol. Evol.">
        <title>Blast fungal genomes show frequent chromosomal changes, gene gains and losses, and effector gene turnover.</title>
        <authorList>
            <person name="Gomez Luciano L.B."/>
            <person name="Jason Tsai I."/>
            <person name="Chuma I."/>
            <person name="Tosa Y."/>
            <person name="Chen Y.H."/>
            <person name="Li J.Y."/>
            <person name="Li M.Y."/>
            <person name="Jade Lu M.Y."/>
            <person name="Nakayashiki H."/>
            <person name="Li W.H."/>
        </authorList>
    </citation>
    <scope>NUCLEOTIDE SEQUENCE</scope>
    <source>
        <strain evidence="4">NI907</strain>
    </source>
</reference>
<dbReference type="PANTHER" id="PTHR42047">
    <property type="entry name" value="PROTEIN, PUTATIVE (AFU_ORTHOLOGUE AFUA_6G03560)-RELATED"/>
    <property type="match status" value="1"/>
</dbReference>
<dbReference type="Pfam" id="PF10645">
    <property type="entry name" value="Carb_bind"/>
    <property type="match status" value="1"/>
</dbReference>
<feature type="signal peptide" evidence="1">
    <location>
        <begin position="1"/>
        <end position="39"/>
    </location>
</feature>
<evidence type="ECO:0000313" key="4">
    <source>
        <dbReference type="RefSeq" id="XP_030977779.1"/>
    </source>
</evidence>
<proteinExistence type="predicted"/>
<dbReference type="GeneID" id="41964403"/>
<evidence type="ECO:0000256" key="1">
    <source>
        <dbReference type="SAM" id="SignalP"/>
    </source>
</evidence>
<dbReference type="KEGG" id="pgri:PgNI_09513"/>